<dbReference type="OMA" id="GMTNIDR"/>
<comment type="subcellular location">
    <subcellularLocation>
        <location evidence="1">Nucleus</location>
    </subcellularLocation>
</comment>
<dbReference type="GO" id="GO:0045944">
    <property type="term" value="P:positive regulation of transcription by RNA polymerase II"/>
    <property type="evidence" value="ECO:0007669"/>
    <property type="project" value="TreeGrafter"/>
</dbReference>
<dbReference type="Pfam" id="PF00172">
    <property type="entry name" value="Zn_clus"/>
    <property type="match status" value="1"/>
</dbReference>
<dbReference type="Pfam" id="PF11951">
    <property type="entry name" value="Fungal_trans_2"/>
    <property type="match status" value="1"/>
</dbReference>
<accession>S3D4D3</accession>
<dbReference type="InterPro" id="IPR001138">
    <property type="entry name" value="Zn2Cys6_DnaBD"/>
</dbReference>
<feature type="domain" description="Zn(2)-C6 fungal-type" evidence="4">
    <location>
        <begin position="42"/>
        <end position="72"/>
    </location>
</feature>
<evidence type="ECO:0000313" key="5">
    <source>
        <dbReference type="EMBL" id="EPE33282.1"/>
    </source>
</evidence>
<feature type="compositionally biased region" description="Polar residues" evidence="3">
    <location>
        <begin position="80"/>
        <end position="89"/>
    </location>
</feature>
<organism evidence="5 6">
    <name type="scientific">Glarea lozoyensis (strain ATCC 20868 / MF5171)</name>
    <dbReference type="NCBI Taxonomy" id="1116229"/>
    <lineage>
        <taxon>Eukaryota</taxon>
        <taxon>Fungi</taxon>
        <taxon>Dikarya</taxon>
        <taxon>Ascomycota</taxon>
        <taxon>Pezizomycotina</taxon>
        <taxon>Leotiomycetes</taxon>
        <taxon>Helotiales</taxon>
        <taxon>Helotiaceae</taxon>
        <taxon>Glarea</taxon>
    </lineage>
</organism>
<protein>
    <recommendedName>
        <fullName evidence="4">Zn(2)-C6 fungal-type domain-containing protein</fullName>
    </recommendedName>
</protein>
<evidence type="ECO:0000256" key="2">
    <source>
        <dbReference type="ARBA" id="ARBA00023242"/>
    </source>
</evidence>
<evidence type="ECO:0000259" key="4">
    <source>
        <dbReference type="Pfam" id="PF00172"/>
    </source>
</evidence>
<evidence type="ECO:0000313" key="6">
    <source>
        <dbReference type="Proteomes" id="UP000016922"/>
    </source>
</evidence>
<dbReference type="AlphaFoldDB" id="S3D4D3"/>
<dbReference type="PANTHER" id="PTHR37534">
    <property type="entry name" value="TRANSCRIPTIONAL ACTIVATOR PROTEIN UGA3"/>
    <property type="match status" value="1"/>
</dbReference>
<dbReference type="GO" id="GO:0008270">
    <property type="term" value="F:zinc ion binding"/>
    <property type="evidence" value="ECO:0007669"/>
    <property type="project" value="InterPro"/>
</dbReference>
<feature type="region of interest" description="Disordered" evidence="3">
    <location>
        <begin position="443"/>
        <end position="463"/>
    </location>
</feature>
<dbReference type="CDD" id="cd12148">
    <property type="entry name" value="fungal_TF_MHR"/>
    <property type="match status" value="1"/>
</dbReference>
<dbReference type="Gene3D" id="4.10.240.10">
    <property type="entry name" value="Zn(2)-C6 fungal-type DNA-binding domain"/>
    <property type="match status" value="1"/>
</dbReference>
<dbReference type="GO" id="GO:0000976">
    <property type="term" value="F:transcription cis-regulatory region binding"/>
    <property type="evidence" value="ECO:0007669"/>
    <property type="project" value="TreeGrafter"/>
</dbReference>
<evidence type="ECO:0000256" key="1">
    <source>
        <dbReference type="ARBA" id="ARBA00004123"/>
    </source>
</evidence>
<dbReference type="KEGG" id="glz:GLAREA_06294"/>
<dbReference type="HOGENOM" id="CLU_014924_2_0_1"/>
<dbReference type="GO" id="GO:0000981">
    <property type="term" value="F:DNA-binding transcription factor activity, RNA polymerase II-specific"/>
    <property type="evidence" value="ECO:0007669"/>
    <property type="project" value="InterPro"/>
</dbReference>
<gene>
    <name evidence="5" type="ORF">GLAREA_06294</name>
</gene>
<evidence type="ECO:0000256" key="3">
    <source>
        <dbReference type="SAM" id="MobiDB-lite"/>
    </source>
</evidence>
<dbReference type="SUPFAM" id="SSF57701">
    <property type="entry name" value="Zn2/Cys6 DNA-binding domain"/>
    <property type="match status" value="1"/>
</dbReference>
<reference evidence="5 6" key="1">
    <citation type="journal article" date="2013" name="BMC Genomics">
        <title>Genomics-driven discovery of the pneumocandin biosynthetic gene cluster in the fungus Glarea lozoyensis.</title>
        <authorList>
            <person name="Chen L."/>
            <person name="Yue Q."/>
            <person name="Zhang X."/>
            <person name="Xiang M."/>
            <person name="Wang C."/>
            <person name="Li S."/>
            <person name="Che Y."/>
            <person name="Ortiz-Lopez F.J."/>
            <person name="Bills G.F."/>
            <person name="Liu X."/>
            <person name="An Z."/>
        </authorList>
    </citation>
    <scope>NUCLEOTIDE SEQUENCE [LARGE SCALE GENOMIC DNA]</scope>
    <source>
        <strain evidence="6">ATCC 20868 / MF5171</strain>
    </source>
</reference>
<dbReference type="PANTHER" id="PTHR37534:SF15">
    <property type="entry name" value="ZN(II)2CYS6 TRANSCRIPTION FACTOR (EUROFUNG)"/>
    <property type="match status" value="1"/>
</dbReference>
<feature type="region of interest" description="Disordered" evidence="3">
    <location>
        <begin position="76"/>
        <end position="96"/>
    </location>
</feature>
<dbReference type="EMBL" id="KE145358">
    <property type="protein sequence ID" value="EPE33282.1"/>
    <property type="molecule type" value="Genomic_DNA"/>
</dbReference>
<keyword evidence="2" id="KW-0539">Nucleus</keyword>
<name>S3D4D3_GLAL2</name>
<dbReference type="STRING" id="1116229.S3D4D3"/>
<dbReference type="InterPro" id="IPR021858">
    <property type="entry name" value="Fun_TF"/>
</dbReference>
<dbReference type="Proteomes" id="UP000016922">
    <property type="component" value="Unassembled WGS sequence"/>
</dbReference>
<dbReference type="CDD" id="cd00067">
    <property type="entry name" value="GAL4"/>
    <property type="match status" value="1"/>
</dbReference>
<proteinExistence type="predicted"/>
<sequence>MLIYTRRAAPKEPKKRSRAGCLSCKEKVRSHNFERSTPGLTHLQKKKCNENRPQCDRCIERGLPCEYEPVKPRKRRRSSFAGSALSQGGKSPRLYNEEWAGGFDDTYGTQEDGYSPTTPRWGSAGEIRYPHSELETPGLKWQETWENEHVEEIVREEAIIPRAGTLARSRSQYPDLAMIAPSPVASPLLEFSAPLYMEFSDKKNRRGLVDHFCNVLSHLIVFKEDTGNPFRQLVLPLSHACSPVMNAIFALSSAHLEYGGIENEEKSLTFHNRALQGVAQLIDQNDTTRREEVLGAIMLLVYYEVLVQRGNSNIVNGHLKGAMTIMKSGPRIDTPAGLFLERAFRFYDVIAALSLGTSPNATTQPTATPFPDDQPFFNSPLNSVDTLLGLSTDLWPVIHRLSHLLSFKKLLEDAVAAGETTKANVLRTELESTSQAIEHALTEWRPTVTSNPSSPEDDDDTASHADISDARLQSILNNAEAYRNSAFVYLYRTIRDYPRNHSLVQSHAHLSLLACSNVVTNAEQCFDGPMSALLWPLFVAACVALTDEDRELALQAFSGTERRQKMRNIMRAWEIVQEVWSRADLGEEDIDWMDICTQKGYNIVFG</sequence>
<dbReference type="eggNOG" id="ENOG502S9U8">
    <property type="taxonomic scope" value="Eukaryota"/>
</dbReference>
<dbReference type="InterPro" id="IPR036864">
    <property type="entry name" value="Zn2-C6_fun-type_DNA-bd_sf"/>
</dbReference>
<dbReference type="GO" id="GO:0005634">
    <property type="term" value="C:nucleus"/>
    <property type="evidence" value="ECO:0007669"/>
    <property type="project" value="UniProtKB-SubCell"/>
</dbReference>
<dbReference type="OrthoDB" id="25818at2759"/>
<keyword evidence="6" id="KW-1185">Reference proteome</keyword>
<dbReference type="GeneID" id="19465348"/>
<dbReference type="RefSeq" id="XP_008079899.1">
    <property type="nucleotide sequence ID" value="XM_008081708.1"/>
</dbReference>